<evidence type="ECO:0000313" key="2">
    <source>
        <dbReference type="WBParaSite" id="Hba_01152"/>
    </source>
</evidence>
<name>A0A1I7W920_HETBA</name>
<dbReference type="WBParaSite" id="Hba_01152">
    <property type="protein sequence ID" value="Hba_01152"/>
    <property type="gene ID" value="Hba_01152"/>
</dbReference>
<proteinExistence type="predicted"/>
<dbReference type="Proteomes" id="UP000095283">
    <property type="component" value="Unplaced"/>
</dbReference>
<protein>
    <submittedName>
        <fullName evidence="2">DDE_Tnp_1_7 domain-containing protein</fullName>
    </submittedName>
</protein>
<sequence length="175" mass="20363">MIIEVKLSERAQETRGKITFITLNTARQRRKTNRIRYNGAMESLAADHSPSCRPSCVILNLVARALWNVSIDERNNFHNRDSVLIVTDICACIPKKHHKQFMETSMLMVGTTSRYTQMYLHMEGFHLDATLHYFAHWIALKNVLLMNNNYDDKDNNSLKQKGTLICYCYYSIKLT</sequence>
<accession>A0A1I7W920</accession>
<evidence type="ECO:0000313" key="1">
    <source>
        <dbReference type="Proteomes" id="UP000095283"/>
    </source>
</evidence>
<dbReference type="AlphaFoldDB" id="A0A1I7W920"/>
<reference evidence="2" key="1">
    <citation type="submission" date="2016-11" db="UniProtKB">
        <authorList>
            <consortium name="WormBaseParasite"/>
        </authorList>
    </citation>
    <scope>IDENTIFICATION</scope>
</reference>
<keyword evidence="1" id="KW-1185">Reference proteome</keyword>
<organism evidence="1 2">
    <name type="scientific">Heterorhabditis bacteriophora</name>
    <name type="common">Entomopathogenic nematode worm</name>
    <dbReference type="NCBI Taxonomy" id="37862"/>
    <lineage>
        <taxon>Eukaryota</taxon>
        <taxon>Metazoa</taxon>
        <taxon>Ecdysozoa</taxon>
        <taxon>Nematoda</taxon>
        <taxon>Chromadorea</taxon>
        <taxon>Rhabditida</taxon>
        <taxon>Rhabditina</taxon>
        <taxon>Rhabditomorpha</taxon>
        <taxon>Strongyloidea</taxon>
        <taxon>Heterorhabditidae</taxon>
        <taxon>Heterorhabditis</taxon>
    </lineage>
</organism>